<keyword evidence="1" id="KW-0067">ATP-binding</keyword>
<dbReference type="Pfam" id="PF14398">
    <property type="entry name" value="ATPgrasp_YheCD"/>
    <property type="match status" value="1"/>
</dbReference>
<reference evidence="3 4" key="1">
    <citation type="submission" date="2017-07" db="EMBL/GenBank/DDBJ databases">
        <title>The genome sequence of Paludifilum halophilum highlights mechanisms for microbial adaptation to high salt environemnts.</title>
        <authorList>
            <person name="Belbahri L."/>
        </authorList>
    </citation>
    <scope>NUCLEOTIDE SEQUENCE [LARGE SCALE GENOMIC DNA]</scope>
    <source>
        <strain evidence="3 4">DSM 102817</strain>
    </source>
</reference>
<dbReference type="GO" id="GO:0005737">
    <property type="term" value="C:cytoplasm"/>
    <property type="evidence" value="ECO:0007669"/>
    <property type="project" value="TreeGrafter"/>
</dbReference>
<dbReference type="InterPro" id="IPR026838">
    <property type="entry name" value="YheC/D"/>
</dbReference>
<dbReference type="InterPro" id="IPR011761">
    <property type="entry name" value="ATP-grasp"/>
</dbReference>
<proteinExistence type="predicted"/>
<name>A0A235B6U4_9BACL</name>
<dbReference type="SUPFAM" id="SSF56059">
    <property type="entry name" value="Glutathione synthetase ATP-binding domain-like"/>
    <property type="match status" value="1"/>
</dbReference>
<keyword evidence="1" id="KW-0547">Nucleotide-binding</keyword>
<protein>
    <recommendedName>
        <fullName evidence="2">ATP-grasp domain-containing protein</fullName>
    </recommendedName>
</protein>
<dbReference type="OrthoDB" id="7869153at2"/>
<evidence type="ECO:0000256" key="1">
    <source>
        <dbReference type="PROSITE-ProRule" id="PRU00409"/>
    </source>
</evidence>
<dbReference type="EMBL" id="NOWF01000004">
    <property type="protein sequence ID" value="OYD07952.1"/>
    <property type="molecule type" value="Genomic_DNA"/>
</dbReference>
<organism evidence="3 4">
    <name type="scientific">Paludifilum halophilum</name>
    <dbReference type="NCBI Taxonomy" id="1642702"/>
    <lineage>
        <taxon>Bacteria</taxon>
        <taxon>Bacillati</taxon>
        <taxon>Bacillota</taxon>
        <taxon>Bacilli</taxon>
        <taxon>Bacillales</taxon>
        <taxon>Thermoactinomycetaceae</taxon>
        <taxon>Paludifilum</taxon>
    </lineage>
</organism>
<dbReference type="GO" id="GO:0016879">
    <property type="term" value="F:ligase activity, forming carbon-nitrogen bonds"/>
    <property type="evidence" value="ECO:0007669"/>
    <property type="project" value="TreeGrafter"/>
</dbReference>
<dbReference type="GO" id="GO:0046872">
    <property type="term" value="F:metal ion binding"/>
    <property type="evidence" value="ECO:0007669"/>
    <property type="project" value="InterPro"/>
</dbReference>
<keyword evidence="4" id="KW-1185">Reference proteome</keyword>
<sequence length="249" mass="28641">MRRYRQIASKALKTKVMLENPILAPYIPFTTWYSEASLKRMLSSYPTVFVKPDKGGGGAGIIRVRRVTERGYQVNFHRTGRMVDAEHLHAVISRLQRIDKRYLIQQGIDLARINGRPVDIRVLLQKPGRRWIVSGMIAKVAARGQFVTNHCKGGQPISVERALSLSGNTGNPLPSDRTEELEKMALLTAWVLDSRFPGLRELGIDVGADQEGKLWIFEVNTRPQFQMFRKTERKKEYRKILNHHRRLVR</sequence>
<evidence type="ECO:0000313" key="4">
    <source>
        <dbReference type="Proteomes" id="UP000215459"/>
    </source>
</evidence>
<dbReference type="PANTHER" id="PTHR21621">
    <property type="entry name" value="RIBOSOMAL PROTEIN S6 MODIFICATION PROTEIN"/>
    <property type="match status" value="1"/>
</dbReference>
<dbReference type="PROSITE" id="PS50975">
    <property type="entry name" value="ATP_GRASP"/>
    <property type="match status" value="1"/>
</dbReference>
<dbReference type="Gene3D" id="3.30.470.20">
    <property type="entry name" value="ATP-grasp fold, B domain"/>
    <property type="match status" value="1"/>
</dbReference>
<comment type="caution">
    <text evidence="3">The sequence shown here is derived from an EMBL/GenBank/DDBJ whole genome shotgun (WGS) entry which is preliminary data.</text>
</comment>
<accession>A0A235B6U4</accession>
<evidence type="ECO:0000259" key="2">
    <source>
        <dbReference type="PROSITE" id="PS50975"/>
    </source>
</evidence>
<dbReference type="GO" id="GO:0005524">
    <property type="term" value="F:ATP binding"/>
    <property type="evidence" value="ECO:0007669"/>
    <property type="project" value="UniProtKB-UniRule"/>
</dbReference>
<dbReference type="AlphaFoldDB" id="A0A235B6U4"/>
<dbReference type="PANTHER" id="PTHR21621:SF0">
    <property type="entry name" value="BETA-CITRYLGLUTAMATE SYNTHASE B-RELATED"/>
    <property type="match status" value="1"/>
</dbReference>
<gene>
    <name evidence="3" type="ORF">CHM34_07460</name>
</gene>
<dbReference type="Proteomes" id="UP000215459">
    <property type="component" value="Unassembled WGS sequence"/>
</dbReference>
<dbReference type="RefSeq" id="WP_094263989.1">
    <property type="nucleotide sequence ID" value="NZ_NOWF01000004.1"/>
</dbReference>
<evidence type="ECO:0000313" key="3">
    <source>
        <dbReference type="EMBL" id="OYD07952.1"/>
    </source>
</evidence>
<feature type="domain" description="ATP-grasp" evidence="2">
    <location>
        <begin position="19"/>
        <end position="249"/>
    </location>
</feature>